<protein>
    <submittedName>
        <fullName evidence="2">DUF2550 domain-containing protein</fullName>
    </submittedName>
</protein>
<dbReference type="InterPro" id="IPR019675">
    <property type="entry name" value="DUF2550"/>
</dbReference>
<evidence type="ECO:0000256" key="1">
    <source>
        <dbReference type="SAM" id="Phobius"/>
    </source>
</evidence>
<evidence type="ECO:0000313" key="2">
    <source>
        <dbReference type="EMBL" id="NMH92145.1"/>
    </source>
</evidence>
<gene>
    <name evidence="2" type="ORF">HF519_11310</name>
</gene>
<keyword evidence="1" id="KW-0472">Membrane</keyword>
<comment type="caution">
    <text evidence="2">The sequence shown here is derived from an EMBL/GenBank/DDBJ whole genome shotgun (WGS) entry which is preliminary data.</text>
</comment>
<dbReference type="Proteomes" id="UP000586918">
    <property type="component" value="Unassembled WGS sequence"/>
</dbReference>
<organism evidence="2 3">
    <name type="scientific">Pseudonocardia bannensis</name>
    <dbReference type="NCBI Taxonomy" id="630973"/>
    <lineage>
        <taxon>Bacteria</taxon>
        <taxon>Bacillati</taxon>
        <taxon>Actinomycetota</taxon>
        <taxon>Actinomycetes</taxon>
        <taxon>Pseudonocardiales</taxon>
        <taxon>Pseudonocardiaceae</taxon>
        <taxon>Pseudonocardia</taxon>
    </lineage>
</organism>
<dbReference type="AlphaFoldDB" id="A0A848DHW9"/>
<name>A0A848DHW9_9PSEU</name>
<dbReference type="EMBL" id="JAAXKZ010000032">
    <property type="protein sequence ID" value="NMH92145.1"/>
    <property type="molecule type" value="Genomic_DNA"/>
</dbReference>
<feature type="transmembrane region" description="Helical" evidence="1">
    <location>
        <begin position="6"/>
        <end position="24"/>
    </location>
</feature>
<proteinExistence type="predicted"/>
<accession>A0A848DHW9</accession>
<reference evidence="2 3" key="1">
    <citation type="submission" date="2020-04" db="EMBL/GenBank/DDBJ databases">
        <authorList>
            <person name="Klaysubun C."/>
            <person name="Duangmal K."/>
            <person name="Lipun K."/>
        </authorList>
    </citation>
    <scope>NUCLEOTIDE SEQUENCE [LARGE SCALE GENOMIC DNA]</scope>
    <source>
        <strain evidence="2 3">DSM 45300</strain>
    </source>
</reference>
<keyword evidence="3" id="KW-1185">Reference proteome</keyword>
<dbReference type="Pfam" id="PF10739">
    <property type="entry name" value="DUF2550"/>
    <property type="match status" value="1"/>
</dbReference>
<keyword evidence="1" id="KW-1133">Transmembrane helix</keyword>
<keyword evidence="1" id="KW-0812">Transmembrane</keyword>
<sequence>MGTVTVVVGLLLLFGCLLLGWFAVRRVRLMRGGGVDVCLRRRSGICRESRESRDSAAGWHFGVGRYRGEQLAWHRLTSFRLGPTVSIDRNELEIVDRREPTGPESYALPPAAVVLRCRHPQGADLELAMSPGVLTGFLSWLEATPPGRSTGYRQAS</sequence>
<evidence type="ECO:0000313" key="3">
    <source>
        <dbReference type="Proteomes" id="UP000586918"/>
    </source>
</evidence>